<dbReference type="Proteomes" id="UP001523392">
    <property type="component" value="Unassembled WGS sequence"/>
</dbReference>
<name>A0ABT1D8G1_9PROT</name>
<organism evidence="1 2">
    <name type="scientific">Siccirubricoccus soli</name>
    <dbReference type="NCBI Taxonomy" id="2899147"/>
    <lineage>
        <taxon>Bacteria</taxon>
        <taxon>Pseudomonadati</taxon>
        <taxon>Pseudomonadota</taxon>
        <taxon>Alphaproteobacteria</taxon>
        <taxon>Acetobacterales</taxon>
        <taxon>Roseomonadaceae</taxon>
        <taxon>Siccirubricoccus</taxon>
    </lineage>
</organism>
<dbReference type="InterPro" id="IPR056238">
    <property type="entry name" value="YunG-like"/>
</dbReference>
<dbReference type="Pfam" id="PF24585">
    <property type="entry name" value="YunG"/>
    <property type="match status" value="1"/>
</dbReference>
<evidence type="ECO:0000313" key="2">
    <source>
        <dbReference type="Proteomes" id="UP001523392"/>
    </source>
</evidence>
<sequence length="123" mass="13298">MAKGFDVQAALARLHRAWSAATSTTWRPEAPALGQCSVTALLLQDRFGGEILQAPTPWGPHFYNRIEGARQDLTAAQFAAMGAAVPPYPDHPASRAEALADTSPAQYAALRQAWDAARERPEE</sequence>
<dbReference type="EMBL" id="JAFIRR010000121">
    <property type="protein sequence ID" value="MCO6418222.1"/>
    <property type="molecule type" value="Genomic_DNA"/>
</dbReference>
<keyword evidence="2" id="KW-1185">Reference proteome</keyword>
<reference evidence="1 2" key="1">
    <citation type="submission" date="2021-12" db="EMBL/GenBank/DDBJ databases">
        <title>Siccirubricoccus leaddurans sp. nov., a high concentration Zn2+ tolerance bacterium.</title>
        <authorList>
            <person name="Cao Y."/>
        </authorList>
    </citation>
    <scope>NUCLEOTIDE SEQUENCE [LARGE SCALE GENOMIC DNA]</scope>
    <source>
        <strain evidence="1 2">KC 17139</strain>
    </source>
</reference>
<comment type="caution">
    <text evidence="1">The sequence shown here is derived from an EMBL/GenBank/DDBJ whole genome shotgun (WGS) entry which is preliminary data.</text>
</comment>
<dbReference type="RefSeq" id="WP_252954850.1">
    <property type="nucleotide sequence ID" value="NZ_JAFIRR010000121.1"/>
</dbReference>
<gene>
    <name evidence="1" type="ORF">JYK14_18930</name>
</gene>
<accession>A0ABT1D8G1</accession>
<protein>
    <submittedName>
        <fullName evidence="1">Uncharacterized protein</fullName>
    </submittedName>
</protein>
<proteinExistence type="predicted"/>
<evidence type="ECO:0000313" key="1">
    <source>
        <dbReference type="EMBL" id="MCO6418222.1"/>
    </source>
</evidence>